<name>A0ABQ5IVH2_9ASTR</name>
<dbReference type="EMBL" id="BQNB010021154">
    <property type="protein sequence ID" value="GJU03452.1"/>
    <property type="molecule type" value="Genomic_DNA"/>
</dbReference>
<dbReference type="Gene3D" id="3.60.10.10">
    <property type="entry name" value="Endonuclease/exonuclease/phosphatase"/>
    <property type="match status" value="1"/>
</dbReference>
<comment type="caution">
    <text evidence="2">The sequence shown here is derived from an EMBL/GenBank/DDBJ whole genome shotgun (WGS) entry which is preliminary data.</text>
</comment>
<reference evidence="2" key="2">
    <citation type="submission" date="2022-01" db="EMBL/GenBank/DDBJ databases">
        <authorList>
            <person name="Yamashiro T."/>
            <person name="Shiraishi A."/>
            <person name="Satake H."/>
            <person name="Nakayama K."/>
        </authorList>
    </citation>
    <scope>NUCLEOTIDE SEQUENCE</scope>
</reference>
<evidence type="ECO:0000313" key="2">
    <source>
        <dbReference type="EMBL" id="GJU03452.1"/>
    </source>
</evidence>
<protein>
    <submittedName>
        <fullName evidence="2">RNA-directed DNA polymerase, eukaryota, reverse transcriptase zinc-binding domain protein</fullName>
    </submittedName>
</protein>
<keyword evidence="3" id="KW-1185">Reference proteome</keyword>
<sequence>MNMEIESTPMLVLDDECLNSKDLSNSLLGRVKEFASLSNLKMVLTNEGFDNIKIKYMGKFWVLLEFASEVSKNLFQSNMGVGSWFTQLIQASMNFSIDGRVAWVEIEEVPGWVPDFMEETDEDYDSDDGSKEGGLKVEDVAILGGKSDVEEVLETEFEERLLNHNLEEASTGQKDKHFEDPFNMYPLINKKSNVVDRGNNSDHSLKYPPGYTTTDDKEEHCKKDEESKKESGDYSQGHHEEELNTGIKDKCSNKGSKEDVAESVCLGHFKKSETPRTGGFILNLMDELVKVGQTMEYNMEGCLAQKAKKDWVKELCVNNKVNFLALQETKMENIELFSVKICWGNFAFDYVHSASGRVVGKTANDFLIVSVYAPQELNEKTMLWDYLAYVINNWKDEVVIMGDFNEVRNKTKRFGLIFNVQGANVFNMFIANAGLEEKIREWNKGKMKSAKNRKIRFKEELAALDVTIDKGEGNAEVVKQQNQVELELEVSKEEIKRAVWDCGTDKSPSPDGFTFVFYRCFWKVIEDDVVDAVTYFFTHGSSLKGLKLELFKGITLSSSLQLSHMFYADDAVFVGQWSDANFNTIVHVLECFFRSKIGGLMSRVQSWNEVVDRVIARLSKWKMKTLSIGGSGHDLNSKKTSWVKWKNVLASKEKGGLGVSSLYALNRGLMFKWVWRFFTQNTSLWTRVIKAIHGEDGKVGKNVKSGFPSIWLDIVHEMDVLKKQDIDIINSRQIWSLESLGEFSVASVRKLIDDKMLPDVANKTRWIKNVPIKVNVLAWKLHGNILYEELVNLVVNLLLPFMHKQALEGVFR</sequence>
<accession>A0ABQ5IVH2</accession>
<dbReference type="PANTHER" id="PTHR33116:SF79">
    <property type="entry name" value="REVERSE TRANSCRIPTASE DOMAIN, ZINC FINGER, CCHC-TYPE-RELATED"/>
    <property type="match status" value="1"/>
</dbReference>
<evidence type="ECO:0000313" key="3">
    <source>
        <dbReference type="Proteomes" id="UP001151760"/>
    </source>
</evidence>
<organism evidence="2 3">
    <name type="scientific">Tanacetum coccineum</name>
    <dbReference type="NCBI Taxonomy" id="301880"/>
    <lineage>
        <taxon>Eukaryota</taxon>
        <taxon>Viridiplantae</taxon>
        <taxon>Streptophyta</taxon>
        <taxon>Embryophyta</taxon>
        <taxon>Tracheophyta</taxon>
        <taxon>Spermatophyta</taxon>
        <taxon>Magnoliopsida</taxon>
        <taxon>eudicotyledons</taxon>
        <taxon>Gunneridae</taxon>
        <taxon>Pentapetalae</taxon>
        <taxon>asterids</taxon>
        <taxon>campanulids</taxon>
        <taxon>Asterales</taxon>
        <taxon>Asteraceae</taxon>
        <taxon>Asteroideae</taxon>
        <taxon>Anthemideae</taxon>
        <taxon>Anthemidinae</taxon>
        <taxon>Tanacetum</taxon>
    </lineage>
</organism>
<dbReference type="Proteomes" id="UP001151760">
    <property type="component" value="Unassembled WGS sequence"/>
</dbReference>
<dbReference type="GO" id="GO:0003964">
    <property type="term" value="F:RNA-directed DNA polymerase activity"/>
    <property type="evidence" value="ECO:0007669"/>
    <property type="project" value="UniProtKB-KW"/>
</dbReference>
<reference evidence="2" key="1">
    <citation type="journal article" date="2022" name="Int. J. Mol. Sci.">
        <title>Draft Genome of Tanacetum Coccineum: Genomic Comparison of Closely Related Tanacetum-Family Plants.</title>
        <authorList>
            <person name="Yamashiro T."/>
            <person name="Shiraishi A."/>
            <person name="Nakayama K."/>
            <person name="Satake H."/>
        </authorList>
    </citation>
    <scope>NUCLEOTIDE SEQUENCE</scope>
</reference>
<gene>
    <name evidence="2" type="ORF">Tco_1113790</name>
</gene>
<evidence type="ECO:0000256" key="1">
    <source>
        <dbReference type="SAM" id="MobiDB-lite"/>
    </source>
</evidence>
<keyword evidence="2" id="KW-0695">RNA-directed DNA polymerase</keyword>
<dbReference type="InterPro" id="IPR036691">
    <property type="entry name" value="Endo/exonu/phosph_ase_sf"/>
</dbReference>
<proteinExistence type="predicted"/>
<feature type="compositionally biased region" description="Basic and acidic residues" evidence="1">
    <location>
        <begin position="214"/>
        <end position="252"/>
    </location>
</feature>
<dbReference type="SUPFAM" id="SSF56219">
    <property type="entry name" value="DNase I-like"/>
    <property type="match status" value="1"/>
</dbReference>
<dbReference type="PANTHER" id="PTHR33116">
    <property type="entry name" value="REVERSE TRANSCRIPTASE ZINC-BINDING DOMAIN-CONTAINING PROTEIN-RELATED-RELATED"/>
    <property type="match status" value="1"/>
</dbReference>
<feature type="region of interest" description="Disordered" evidence="1">
    <location>
        <begin position="193"/>
        <end position="252"/>
    </location>
</feature>
<keyword evidence="2" id="KW-0548">Nucleotidyltransferase</keyword>
<keyword evidence="2" id="KW-0808">Transferase</keyword>